<reference evidence="1 2" key="1">
    <citation type="submission" date="2020-05" db="EMBL/GenBank/DDBJ databases">
        <title>Paenibacillus glebae, sp. nov., Paenibacillus humi sp. nov., Paenibacillus pedi sp. nov., Paenibacillus terrestris sp. nov. and Paenibacillus terricola sp. nov., isolated from a forest top soil sample.</title>
        <authorList>
            <person name="Qi S."/>
            <person name="Carlier A."/>
            <person name="Cnockaert M."/>
            <person name="Vandamme P."/>
        </authorList>
    </citation>
    <scope>NUCLEOTIDE SEQUENCE [LARGE SCALE GENOMIC DNA]</scope>
    <source>
        <strain evidence="1 2">LMG 29502</strain>
    </source>
</reference>
<dbReference type="Proteomes" id="UP000711047">
    <property type="component" value="Unassembled WGS sequence"/>
</dbReference>
<evidence type="ECO:0000313" key="1">
    <source>
        <dbReference type="EMBL" id="NQX44336.1"/>
    </source>
</evidence>
<gene>
    <name evidence="1" type="ORF">HQN87_03240</name>
</gene>
<keyword evidence="2" id="KW-1185">Reference proteome</keyword>
<dbReference type="RefSeq" id="WP_173127764.1">
    <property type="nucleotide sequence ID" value="NZ_JABMKX010000002.1"/>
</dbReference>
<name>A0ABX2DI88_9BACL</name>
<organism evidence="1 2">
    <name type="scientific">Paenibacillus tritici</name>
    <dbReference type="NCBI Taxonomy" id="1873425"/>
    <lineage>
        <taxon>Bacteria</taxon>
        <taxon>Bacillati</taxon>
        <taxon>Bacillota</taxon>
        <taxon>Bacilli</taxon>
        <taxon>Bacillales</taxon>
        <taxon>Paenibacillaceae</taxon>
        <taxon>Paenibacillus</taxon>
    </lineage>
</organism>
<protein>
    <submittedName>
        <fullName evidence="1">Uncharacterized protein</fullName>
    </submittedName>
</protein>
<comment type="caution">
    <text evidence="1">The sequence shown here is derived from an EMBL/GenBank/DDBJ whole genome shotgun (WGS) entry which is preliminary data.</text>
</comment>
<dbReference type="EMBL" id="JABMKX010000002">
    <property type="protein sequence ID" value="NQX44336.1"/>
    <property type="molecule type" value="Genomic_DNA"/>
</dbReference>
<evidence type="ECO:0000313" key="2">
    <source>
        <dbReference type="Proteomes" id="UP000711047"/>
    </source>
</evidence>
<sequence length="324" mass="36137">MNTNALFSNGLPMSIKQAPTNDLNQLRDTGIYLSSGYGAQHGPNSDGAWTLQVLRTTAGSTTFFLQSFYTDHGIWQRVGELIENIFVIWYDWHSQLKMRATQYIVSDDNDPGIEIKNLTKTGFYNSDKYEMGESPPIGNIYTGGVLSLDFNNGYWLQYFYEDYALYWRYGSRDNGGGVSWGNWKLMDEYYNNGLFLSAELPAGTVVDTDEWIPFVPGRADQKILLDPETGELIVPQSGAYTLTANLVFPTNQKLVFAISVDGETPEHYASFHHQPGCSPALGSPYTGTLSDIIECTEGQRIGIKNITGCPVTLGEKQELTLNLH</sequence>
<proteinExistence type="predicted"/>
<accession>A0ABX2DI88</accession>